<dbReference type="InterPro" id="IPR050493">
    <property type="entry name" value="FAD-dep_Monooxygenase_BioMet"/>
</dbReference>
<dbReference type="Pfam" id="PF01494">
    <property type="entry name" value="FAD_binding_3"/>
    <property type="match status" value="1"/>
</dbReference>
<evidence type="ECO:0000313" key="8">
    <source>
        <dbReference type="Proteomes" id="UP000666915"/>
    </source>
</evidence>
<keyword evidence="5 7" id="KW-0503">Monooxygenase</keyword>
<dbReference type="SUPFAM" id="SSF54373">
    <property type="entry name" value="FAD-linked reductases, C-terminal domain"/>
    <property type="match status" value="1"/>
</dbReference>
<keyword evidence="2" id="KW-0285">Flavoprotein</keyword>
<reference evidence="7 8" key="1">
    <citation type="submission" date="2021-03" db="EMBL/GenBank/DDBJ databases">
        <authorList>
            <person name="Kanchanasin P."/>
            <person name="Saeng-In P."/>
            <person name="Phongsopitanun W."/>
            <person name="Yuki M."/>
            <person name="Kudo T."/>
            <person name="Ohkuma M."/>
            <person name="Tanasupawat S."/>
        </authorList>
    </citation>
    <scope>NUCLEOTIDE SEQUENCE [LARGE SCALE GENOMIC DNA]</scope>
    <source>
        <strain evidence="7 8">L46</strain>
    </source>
</reference>
<evidence type="ECO:0000313" key="7">
    <source>
        <dbReference type="EMBL" id="MBO2442745.1"/>
    </source>
</evidence>
<proteinExistence type="predicted"/>
<keyword evidence="8" id="KW-1185">Reference proteome</keyword>
<evidence type="ECO:0000256" key="4">
    <source>
        <dbReference type="ARBA" id="ARBA00023002"/>
    </source>
</evidence>
<organism evidence="7 8">
    <name type="scientific">Actinomadura nitritigenes</name>
    <dbReference type="NCBI Taxonomy" id="134602"/>
    <lineage>
        <taxon>Bacteria</taxon>
        <taxon>Bacillati</taxon>
        <taxon>Actinomycetota</taxon>
        <taxon>Actinomycetes</taxon>
        <taxon>Streptosporangiales</taxon>
        <taxon>Thermomonosporaceae</taxon>
        <taxon>Actinomadura</taxon>
    </lineage>
</organism>
<comment type="cofactor">
    <cofactor evidence="1">
        <name>FAD</name>
        <dbReference type="ChEBI" id="CHEBI:57692"/>
    </cofactor>
</comment>
<dbReference type="SUPFAM" id="SSF51905">
    <property type="entry name" value="FAD/NAD(P)-binding domain"/>
    <property type="match status" value="1"/>
</dbReference>
<keyword evidence="4" id="KW-0560">Oxidoreductase</keyword>
<dbReference type="InterPro" id="IPR002938">
    <property type="entry name" value="FAD-bd"/>
</dbReference>
<name>A0ABS3R9H6_9ACTN</name>
<dbReference type="GO" id="GO:0004497">
    <property type="term" value="F:monooxygenase activity"/>
    <property type="evidence" value="ECO:0007669"/>
    <property type="project" value="UniProtKB-KW"/>
</dbReference>
<evidence type="ECO:0000256" key="1">
    <source>
        <dbReference type="ARBA" id="ARBA00001974"/>
    </source>
</evidence>
<evidence type="ECO:0000259" key="6">
    <source>
        <dbReference type="Pfam" id="PF01494"/>
    </source>
</evidence>
<dbReference type="InterPro" id="IPR036188">
    <property type="entry name" value="FAD/NAD-bd_sf"/>
</dbReference>
<sequence length="415" mass="45108">MIVVGGGIGGLGAAYALSRRGLAVRVLERASAFGEVGAGIQLAPNCTRILDDYGLLDEARSLGVLPEAMIMRDAVDGTELTRLDLRDLERRYGFPYLVIHRSDLHAMLLRACERAGVDLRTSQQVTACANTAGGASVTLAGGRVEEARVVIAADGLHSVARRLIVDDEPVSSAYVAYRGTTPTASGRAAEVDLSEVVVYVGPRCHFVHYGLRGGELLNQVAVFESPKARAGEEDWGTPDELDAAFAGTCDFVRGGLPDMWRDRWWRMYDRDPIMTWVDGSIALLGDAAHPPLQYIAQGAIMAIEDGWVLGEQVARHLAGDGSVDWPAVLAAYQAVRPEHCRRVVTTSRAWGELWHLDGLARRRRNVLLRERDTYDYAFVDWLYGPTALDPSEEPPMFTPIPLASARPDALTGTGG</sequence>
<gene>
    <name evidence="7" type="ORF">J4557_34985</name>
</gene>
<keyword evidence="3" id="KW-0274">FAD</keyword>
<dbReference type="PANTHER" id="PTHR13789">
    <property type="entry name" value="MONOOXYGENASE"/>
    <property type="match status" value="1"/>
</dbReference>
<dbReference type="Gene3D" id="3.50.50.60">
    <property type="entry name" value="FAD/NAD(P)-binding domain"/>
    <property type="match status" value="1"/>
</dbReference>
<protein>
    <submittedName>
        <fullName evidence="7">FAD-dependent monooxygenase</fullName>
    </submittedName>
</protein>
<evidence type="ECO:0000256" key="2">
    <source>
        <dbReference type="ARBA" id="ARBA00022630"/>
    </source>
</evidence>
<feature type="domain" description="FAD-binding" evidence="6">
    <location>
        <begin position="2"/>
        <end position="346"/>
    </location>
</feature>
<comment type="caution">
    <text evidence="7">The sequence shown here is derived from an EMBL/GenBank/DDBJ whole genome shotgun (WGS) entry which is preliminary data.</text>
</comment>
<dbReference type="Proteomes" id="UP000666915">
    <property type="component" value="Unassembled WGS sequence"/>
</dbReference>
<accession>A0ABS3R9H6</accession>
<dbReference type="PANTHER" id="PTHR13789:SF318">
    <property type="entry name" value="GERANYLGERANYL DIPHOSPHATE REDUCTASE"/>
    <property type="match status" value="1"/>
</dbReference>
<evidence type="ECO:0000256" key="5">
    <source>
        <dbReference type="ARBA" id="ARBA00023033"/>
    </source>
</evidence>
<dbReference type="EMBL" id="JAGEOK010000027">
    <property type="protein sequence ID" value="MBO2442745.1"/>
    <property type="molecule type" value="Genomic_DNA"/>
</dbReference>
<evidence type="ECO:0000256" key="3">
    <source>
        <dbReference type="ARBA" id="ARBA00022827"/>
    </source>
</evidence>